<evidence type="ECO:0000313" key="1">
    <source>
        <dbReference type="EMBL" id="MBB6146726.1"/>
    </source>
</evidence>
<dbReference type="AlphaFoldDB" id="A0A841JZH9"/>
<name>A0A841JZH9_9BACT</name>
<gene>
    <name evidence="1" type="ORF">HNQ77_004707</name>
</gene>
<reference evidence="1 2" key="1">
    <citation type="submission" date="2020-08" db="EMBL/GenBank/DDBJ databases">
        <title>Genomic Encyclopedia of Type Strains, Phase IV (KMG-IV): sequencing the most valuable type-strain genomes for metagenomic binning, comparative biology and taxonomic classification.</title>
        <authorList>
            <person name="Goeker M."/>
        </authorList>
    </citation>
    <scope>NUCLEOTIDE SEQUENCE [LARGE SCALE GENOMIC DNA]</scope>
    <source>
        <strain evidence="1 2">DSM 103733</strain>
    </source>
</reference>
<proteinExistence type="predicted"/>
<comment type="caution">
    <text evidence="1">The sequence shown here is derived from an EMBL/GenBank/DDBJ whole genome shotgun (WGS) entry which is preliminary data.</text>
</comment>
<dbReference type="Proteomes" id="UP000538666">
    <property type="component" value="Unassembled WGS sequence"/>
</dbReference>
<evidence type="ECO:0000313" key="2">
    <source>
        <dbReference type="Proteomes" id="UP000538666"/>
    </source>
</evidence>
<sequence length="99" mass="11479">MSQDFPAAAIGDMLRKPMRSQRFGLEDGRQDPALEKHYSVLEVAKLWSLSENTVRRMFMGEPGVVEWGSEETRFKRAYKTMRIPESVLQRVHRRLAKVG</sequence>
<keyword evidence="2" id="KW-1185">Reference proteome</keyword>
<dbReference type="EMBL" id="JACHEK010000011">
    <property type="protein sequence ID" value="MBB6146726.1"/>
    <property type="molecule type" value="Genomic_DNA"/>
</dbReference>
<organism evidence="1 2">
    <name type="scientific">Silvibacterium bohemicum</name>
    <dbReference type="NCBI Taxonomy" id="1577686"/>
    <lineage>
        <taxon>Bacteria</taxon>
        <taxon>Pseudomonadati</taxon>
        <taxon>Acidobacteriota</taxon>
        <taxon>Terriglobia</taxon>
        <taxon>Terriglobales</taxon>
        <taxon>Acidobacteriaceae</taxon>
        <taxon>Silvibacterium</taxon>
    </lineage>
</organism>
<accession>A0A841JZH9</accession>
<protein>
    <submittedName>
        <fullName evidence="1">Uncharacterized protein</fullName>
    </submittedName>
</protein>